<accession>A0A225SQ87</accession>
<evidence type="ECO:0000313" key="1">
    <source>
        <dbReference type="EMBL" id="OWY33142.1"/>
    </source>
</evidence>
<gene>
    <name evidence="1" type="ORF">CEJ45_18370</name>
</gene>
<dbReference type="AlphaFoldDB" id="A0A225SQ87"/>
<comment type="caution">
    <text evidence="1">The sequence shown here is derived from an EMBL/GenBank/DDBJ whole genome shotgun (WGS) entry which is preliminary data.</text>
</comment>
<organism evidence="1 2">
    <name type="scientific">Herbaspirillum aquaticum</name>
    <dbReference type="NCBI Taxonomy" id="568783"/>
    <lineage>
        <taxon>Bacteria</taxon>
        <taxon>Pseudomonadati</taxon>
        <taxon>Pseudomonadota</taxon>
        <taxon>Betaproteobacteria</taxon>
        <taxon>Burkholderiales</taxon>
        <taxon>Oxalobacteraceae</taxon>
        <taxon>Herbaspirillum</taxon>
    </lineage>
</organism>
<name>A0A225SQ87_9BURK</name>
<sequence>MIFLGEEVEPLSLILSLALQHPQAVDQAARSYNTPGTVNTANIESSLADFAKETLHCYHPSARFRDVNFVAAPWPEHYKFGANASAVIQISFTGLTNQPYQMLVAAMAKERSYRTFVLAENSRIQYNRNCALERWTAAN</sequence>
<keyword evidence="2" id="KW-1185">Reference proteome</keyword>
<reference evidence="1 2" key="1">
    <citation type="journal article" date="2010" name="Int. J. Syst. Evol. Microbiol.">
        <title>Reclassification of Herbaspirillum putei as a later heterotypic synonym of Herbaspirillum huttiense, with the description of H. huttiense subsp. huttiense subsp. nov. and H. huttiense subsp. putei subsp. nov., comb. nov., and description of Herbaspirillum aquaticum sp. nov.</title>
        <authorList>
            <person name="Dobritsa A.P."/>
            <person name="Reddy M.C."/>
            <person name="Samadpour M."/>
        </authorList>
    </citation>
    <scope>NUCLEOTIDE SEQUENCE [LARGE SCALE GENOMIC DNA]</scope>
    <source>
        <strain evidence="1 2">IEH 4430</strain>
    </source>
</reference>
<proteinExistence type="predicted"/>
<evidence type="ECO:0000313" key="2">
    <source>
        <dbReference type="Proteomes" id="UP000214747"/>
    </source>
</evidence>
<protein>
    <submittedName>
        <fullName evidence="1">Uncharacterized protein</fullName>
    </submittedName>
</protein>
<dbReference type="RefSeq" id="WP_088756476.1">
    <property type="nucleotide sequence ID" value="NZ_NJGV01000020.1"/>
</dbReference>
<dbReference type="Proteomes" id="UP000214747">
    <property type="component" value="Unassembled WGS sequence"/>
</dbReference>
<dbReference type="EMBL" id="NJGV01000020">
    <property type="protein sequence ID" value="OWY33142.1"/>
    <property type="molecule type" value="Genomic_DNA"/>
</dbReference>